<keyword evidence="18" id="KW-1185">Reference proteome</keyword>
<dbReference type="InterPro" id="IPR000836">
    <property type="entry name" value="PRTase_dom"/>
</dbReference>
<dbReference type="PANTHER" id="PTHR43340">
    <property type="entry name" value="HYPOXANTHINE-GUANINE PHOSPHORIBOSYLTRANSFERASE"/>
    <property type="match status" value="1"/>
</dbReference>
<dbReference type="GO" id="GO:0052657">
    <property type="term" value="F:guanine phosphoribosyltransferase activity"/>
    <property type="evidence" value="ECO:0007669"/>
    <property type="project" value="RHEA"/>
</dbReference>
<name>A0A1M5R6L8_9BACT</name>
<dbReference type="GO" id="GO:0006166">
    <property type="term" value="P:purine ribonucleoside salvage"/>
    <property type="evidence" value="ECO:0007669"/>
    <property type="project" value="UniProtKB-KW"/>
</dbReference>
<evidence type="ECO:0000259" key="16">
    <source>
        <dbReference type="Pfam" id="PF00156"/>
    </source>
</evidence>
<keyword evidence="10 15" id="KW-0660">Purine salvage</keyword>
<dbReference type="SUPFAM" id="SSF53271">
    <property type="entry name" value="PRTase-like"/>
    <property type="match status" value="1"/>
</dbReference>
<dbReference type="GO" id="GO:0000166">
    <property type="term" value="F:nucleotide binding"/>
    <property type="evidence" value="ECO:0007669"/>
    <property type="project" value="UniProtKB-KW"/>
</dbReference>
<dbReference type="GO" id="GO:0000287">
    <property type="term" value="F:magnesium ion binding"/>
    <property type="evidence" value="ECO:0007669"/>
    <property type="project" value="TreeGrafter"/>
</dbReference>
<evidence type="ECO:0000256" key="6">
    <source>
        <dbReference type="ARBA" id="ARBA00022490"/>
    </source>
</evidence>
<dbReference type="PANTHER" id="PTHR43340:SF1">
    <property type="entry name" value="HYPOXANTHINE PHOSPHORIBOSYLTRANSFERASE"/>
    <property type="match status" value="1"/>
</dbReference>
<evidence type="ECO:0000256" key="13">
    <source>
        <dbReference type="ARBA" id="ARBA00048811"/>
    </source>
</evidence>
<comment type="catalytic activity">
    <reaction evidence="13">
        <text>GMP + diphosphate = guanine + 5-phospho-alpha-D-ribose 1-diphosphate</text>
        <dbReference type="Rhea" id="RHEA:25424"/>
        <dbReference type="ChEBI" id="CHEBI:16235"/>
        <dbReference type="ChEBI" id="CHEBI:33019"/>
        <dbReference type="ChEBI" id="CHEBI:58017"/>
        <dbReference type="ChEBI" id="CHEBI:58115"/>
        <dbReference type="EC" id="2.4.2.8"/>
    </reaction>
    <physiologicalReaction direction="right-to-left" evidence="13">
        <dbReference type="Rhea" id="RHEA:25426"/>
    </physiologicalReaction>
</comment>
<evidence type="ECO:0000256" key="3">
    <source>
        <dbReference type="ARBA" id="ARBA00004669"/>
    </source>
</evidence>
<comment type="subcellular location">
    <subcellularLocation>
        <location evidence="2 15">Cytoplasm</location>
    </subcellularLocation>
</comment>
<dbReference type="InterPro" id="IPR029057">
    <property type="entry name" value="PRTase-like"/>
</dbReference>
<keyword evidence="7 15" id="KW-0328">Glycosyltransferase</keyword>
<dbReference type="InterPro" id="IPR050408">
    <property type="entry name" value="HGPRT"/>
</dbReference>
<evidence type="ECO:0000256" key="14">
    <source>
        <dbReference type="ARBA" id="ARBA00049402"/>
    </source>
</evidence>
<dbReference type="GO" id="GO:0006178">
    <property type="term" value="P:guanine salvage"/>
    <property type="evidence" value="ECO:0007669"/>
    <property type="project" value="TreeGrafter"/>
</dbReference>
<dbReference type="GO" id="GO:0046100">
    <property type="term" value="P:hypoxanthine metabolic process"/>
    <property type="evidence" value="ECO:0007669"/>
    <property type="project" value="TreeGrafter"/>
</dbReference>
<evidence type="ECO:0000313" key="17">
    <source>
        <dbReference type="EMBL" id="SHH21493.1"/>
    </source>
</evidence>
<dbReference type="EC" id="2.4.2.8" evidence="5 15"/>
<dbReference type="Pfam" id="PF00156">
    <property type="entry name" value="Pribosyltran"/>
    <property type="match status" value="1"/>
</dbReference>
<dbReference type="GO" id="GO:0005829">
    <property type="term" value="C:cytosol"/>
    <property type="evidence" value="ECO:0007669"/>
    <property type="project" value="TreeGrafter"/>
</dbReference>
<accession>A0A1M5R6L8</accession>
<evidence type="ECO:0000256" key="9">
    <source>
        <dbReference type="ARBA" id="ARBA00022723"/>
    </source>
</evidence>
<organism evidence="17 18">
    <name type="scientific">Thermosipho atlanticus DSM 15807</name>
    <dbReference type="NCBI Taxonomy" id="1123380"/>
    <lineage>
        <taxon>Bacteria</taxon>
        <taxon>Thermotogati</taxon>
        <taxon>Thermotogota</taxon>
        <taxon>Thermotogae</taxon>
        <taxon>Thermotogales</taxon>
        <taxon>Fervidobacteriaceae</taxon>
        <taxon>Thermosipho</taxon>
    </lineage>
</organism>
<keyword evidence="12 15" id="KW-0460">Magnesium</keyword>
<keyword evidence="11 15" id="KW-0547">Nucleotide-binding</keyword>
<evidence type="ECO:0000256" key="8">
    <source>
        <dbReference type="ARBA" id="ARBA00022679"/>
    </source>
</evidence>
<dbReference type="GO" id="GO:0032264">
    <property type="term" value="P:IMP salvage"/>
    <property type="evidence" value="ECO:0007669"/>
    <property type="project" value="UniProtKB-UniPathway"/>
</dbReference>
<comment type="cofactor">
    <cofactor evidence="1 15">
        <name>Mg(2+)</name>
        <dbReference type="ChEBI" id="CHEBI:18420"/>
    </cofactor>
</comment>
<comment type="similarity">
    <text evidence="4 15">Belongs to the purine/pyrimidine phosphoribosyltransferase family.</text>
</comment>
<evidence type="ECO:0000313" key="18">
    <source>
        <dbReference type="Proteomes" id="UP000242592"/>
    </source>
</evidence>
<dbReference type="RefSeq" id="WP_073071460.1">
    <property type="nucleotide sequence ID" value="NZ_FQXN01000001.1"/>
</dbReference>
<sequence>MKIKTLINEEQLQNRIKGLAKELTEYYKKRTDTIHAVCVLKGAIHFFTDLVEHIDLNVEYSFIHVSSYSGTESTGKIRVKSWIDEPIEGKYVLVIDDILDTGLTLSYILGYLKRYNPADLKVATLLRKQGRNPAVSADFIGFDIEDKFVIGYGLDFDEKYRNIPFIGYLE</sequence>
<dbReference type="InterPro" id="IPR005904">
    <property type="entry name" value="Hxn_phspho_trans"/>
</dbReference>
<evidence type="ECO:0000256" key="11">
    <source>
        <dbReference type="ARBA" id="ARBA00022741"/>
    </source>
</evidence>
<dbReference type="EMBL" id="FQXN01000001">
    <property type="protein sequence ID" value="SHH21493.1"/>
    <property type="molecule type" value="Genomic_DNA"/>
</dbReference>
<comment type="catalytic activity">
    <reaction evidence="14">
        <text>IMP + diphosphate = hypoxanthine + 5-phospho-alpha-D-ribose 1-diphosphate</text>
        <dbReference type="Rhea" id="RHEA:17973"/>
        <dbReference type="ChEBI" id="CHEBI:17368"/>
        <dbReference type="ChEBI" id="CHEBI:33019"/>
        <dbReference type="ChEBI" id="CHEBI:58017"/>
        <dbReference type="ChEBI" id="CHEBI:58053"/>
        <dbReference type="EC" id="2.4.2.8"/>
    </reaction>
    <physiologicalReaction direction="right-to-left" evidence="14">
        <dbReference type="Rhea" id="RHEA:17975"/>
    </physiologicalReaction>
</comment>
<evidence type="ECO:0000256" key="5">
    <source>
        <dbReference type="ARBA" id="ARBA00011895"/>
    </source>
</evidence>
<dbReference type="NCBIfam" id="TIGR01203">
    <property type="entry name" value="HGPRTase"/>
    <property type="match status" value="1"/>
</dbReference>
<comment type="pathway">
    <text evidence="3 15">Purine metabolism; IMP biosynthesis via salvage pathway; IMP from hypoxanthine: step 1/1.</text>
</comment>
<dbReference type="GO" id="GO:0032263">
    <property type="term" value="P:GMP salvage"/>
    <property type="evidence" value="ECO:0007669"/>
    <property type="project" value="TreeGrafter"/>
</dbReference>
<dbReference type="CDD" id="cd06223">
    <property type="entry name" value="PRTases_typeI"/>
    <property type="match status" value="1"/>
</dbReference>
<evidence type="ECO:0000256" key="12">
    <source>
        <dbReference type="ARBA" id="ARBA00022842"/>
    </source>
</evidence>
<keyword evidence="8 15" id="KW-0808">Transferase</keyword>
<evidence type="ECO:0000256" key="1">
    <source>
        <dbReference type="ARBA" id="ARBA00001946"/>
    </source>
</evidence>
<evidence type="ECO:0000256" key="4">
    <source>
        <dbReference type="ARBA" id="ARBA00008391"/>
    </source>
</evidence>
<evidence type="ECO:0000256" key="2">
    <source>
        <dbReference type="ARBA" id="ARBA00004496"/>
    </source>
</evidence>
<dbReference type="GO" id="GO:0004422">
    <property type="term" value="F:hypoxanthine phosphoribosyltransferase activity"/>
    <property type="evidence" value="ECO:0007669"/>
    <property type="project" value="InterPro"/>
</dbReference>
<feature type="domain" description="Phosphoribosyltransferase" evidence="16">
    <location>
        <begin position="10"/>
        <end position="156"/>
    </location>
</feature>
<dbReference type="AlphaFoldDB" id="A0A1M5R6L8"/>
<dbReference type="UniPathway" id="UPA00591">
    <property type="reaction ID" value="UER00648"/>
</dbReference>
<keyword evidence="9 15" id="KW-0479">Metal-binding</keyword>
<proteinExistence type="inferred from homology"/>
<reference evidence="18" key="1">
    <citation type="submission" date="2016-11" db="EMBL/GenBank/DDBJ databases">
        <authorList>
            <person name="Varghese N."/>
            <person name="Submissions S."/>
        </authorList>
    </citation>
    <scope>NUCLEOTIDE SEQUENCE [LARGE SCALE GENOMIC DNA]</scope>
    <source>
        <strain evidence="18">DSM 15807</strain>
    </source>
</reference>
<evidence type="ECO:0000256" key="15">
    <source>
        <dbReference type="RuleBase" id="RU364099"/>
    </source>
</evidence>
<gene>
    <name evidence="17" type="ORF">SAMN02745199_0344</name>
</gene>
<evidence type="ECO:0000256" key="7">
    <source>
        <dbReference type="ARBA" id="ARBA00022676"/>
    </source>
</evidence>
<dbReference type="STRING" id="1123380.SAMN02745199_0344"/>
<dbReference type="Proteomes" id="UP000242592">
    <property type="component" value="Unassembled WGS sequence"/>
</dbReference>
<dbReference type="OrthoDB" id="9802824at2"/>
<protein>
    <recommendedName>
        <fullName evidence="5 15">Hypoxanthine phosphoribosyltransferase</fullName>
        <ecNumber evidence="5 15">2.4.2.8</ecNumber>
    </recommendedName>
</protein>
<dbReference type="Gene3D" id="3.40.50.2020">
    <property type="match status" value="1"/>
</dbReference>
<evidence type="ECO:0000256" key="10">
    <source>
        <dbReference type="ARBA" id="ARBA00022726"/>
    </source>
</evidence>
<keyword evidence="6 15" id="KW-0963">Cytoplasm</keyword>